<keyword evidence="4" id="KW-1185">Reference proteome</keyword>
<feature type="domain" description="Glycosyl transferase family 1" evidence="1">
    <location>
        <begin position="220"/>
        <end position="391"/>
    </location>
</feature>
<dbReference type="RefSeq" id="WP_014431887.1">
    <property type="nucleotide sequence ID" value="NC_017079.1"/>
</dbReference>
<dbReference type="EMBL" id="AP012337">
    <property type="protein sequence ID" value="BAL98646.1"/>
    <property type="molecule type" value="Genomic_DNA"/>
</dbReference>
<evidence type="ECO:0000313" key="4">
    <source>
        <dbReference type="Proteomes" id="UP000007880"/>
    </source>
</evidence>
<evidence type="ECO:0000259" key="2">
    <source>
        <dbReference type="Pfam" id="PF13579"/>
    </source>
</evidence>
<proteinExistence type="predicted"/>
<feature type="domain" description="Glycosyltransferase subfamily 4-like N-terminal" evidence="2">
    <location>
        <begin position="27"/>
        <end position="204"/>
    </location>
</feature>
<keyword evidence="3" id="KW-0808">Transferase</keyword>
<protein>
    <submittedName>
        <fullName evidence="3">Putative glycosyltransferase</fullName>
    </submittedName>
</protein>
<dbReference type="Proteomes" id="UP000007880">
    <property type="component" value="Chromosome"/>
</dbReference>
<dbReference type="SUPFAM" id="SSF53756">
    <property type="entry name" value="UDP-Glycosyltransferase/glycogen phosphorylase"/>
    <property type="match status" value="1"/>
</dbReference>
<dbReference type="GO" id="GO:0016758">
    <property type="term" value="F:hexosyltransferase activity"/>
    <property type="evidence" value="ECO:0007669"/>
    <property type="project" value="TreeGrafter"/>
</dbReference>
<dbReference type="InterPro" id="IPR050194">
    <property type="entry name" value="Glycosyltransferase_grp1"/>
</dbReference>
<dbReference type="Pfam" id="PF00534">
    <property type="entry name" value="Glycos_transf_1"/>
    <property type="match status" value="1"/>
</dbReference>
<dbReference type="STRING" id="926550.CLDAP_06070"/>
<dbReference type="OrthoDB" id="9806653at2"/>
<dbReference type="HOGENOM" id="CLU_009583_2_4_0"/>
<dbReference type="PANTHER" id="PTHR45947">
    <property type="entry name" value="SULFOQUINOVOSYL TRANSFERASE SQD2"/>
    <property type="match status" value="1"/>
</dbReference>
<reference evidence="3 4" key="1">
    <citation type="submission" date="2012-02" db="EMBL/GenBank/DDBJ databases">
        <title>Complete genome sequence of Caldilinea aerophila DSM 14535 (= NBRC 102666).</title>
        <authorList>
            <person name="Oguchi A."/>
            <person name="Hosoyama A."/>
            <person name="Sekine M."/>
            <person name="Fukai R."/>
            <person name="Kato Y."/>
            <person name="Nakamura S."/>
            <person name="Hanada S."/>
            <person name="Yamazaki S."/>
            <person name="Fujita N."/>
        </authorList>
    </citation>
    <scope>NUCLEOTIDE SEQUENCE [LARGE SCALE GENOMIC DNA]</scope>
    <source>
        <strain evidence="4">DSM 14535 / JCM 11387 / NBRC 104270 / STL-6-O1</strain>
    </source>
</reference>
<dbReference type="eggNOG" id="COG0297">
    <property type="taxonomic scope" value="Bacteria"/>
</dbReference>
<dbReference type="PANTHER" id="PTHR45947:SF3">
    <property type="entry name" value="SULFOQUINOVOSYL TRANSFERASE SQD2"/>
    <property type="match status" value="1"/>
</dbReference>
<dbReference type="eggNOG" id="COG0438">
    <property type="taxonomic scope" value="Bacteria"/>
</dbReference>
<evidence type="ECO:0000313" key="3">
    <source>
        <dbReference type="EMBL" id="BAL98646.1"/>
    </source>
</evidence>
<evidence type="ECO:0000259" key="1">
    <source>
        <dbReference type="Pfam" id="PF00534"/>
    </source>
</evidence>
<dbReference type="InterPro" id="IPR001296">
    <property type="entry name" value="Glyco_trans_1"/>
</dbReference>
<dbReference type="InterPro" id="IPR028098">
    <property type="entry name" value="Glyco_trans_4-like_N"/>
</dbReference>
<sequence length="420" mass="46047">MICSESLSRPLKICFVTSSYPLTARDGSARFIHSMAEALAAQGHSVDVVLPYHSSLERWPVTVRLFPFRYVWPQRLAIMGYAQATYSDKRLRGLAYALAPGFAVRQALTISQLHRRFCYDVLHAHWVIPSGVTAAWVARRVHRPLVISLHGSDVFFALKQSLLGAAAKWAFRVADAVTACSPSLYEGALALGATQGSVHLLPYGVDAERFRYQAHERVQARQAFQIAPDQIAITFIGRLVEKKGAEYLLRALYVAKGQVPHLLCLIGGNGPEFARLAALVASYGLEDSVRFLGYLEWNRVAELLRATDIFVAPSIHDSEGNADGLPNTILEAMASACPVVATSLPGISTAITNGVHGILVAERNSDELASAIIELAQKPSLRRTLGENARRHVVQKFSWEAVATRLTELYTAALSQAYVR</sequence>
<accession>I0I059</accession>
<organism evidence="3 4">
    <name type="scientific">Caldilinea aerophila (strain DSM 14535 / JCM 11387 / NBRC 104270 / STL-6-O1)</name>
    <dbReference type="NCBI Taxonomy" id="926550"/>
    <lineage>
        <taxon>Bacteria</taxon>
        <taxon>Bacillati</taxon>
        <taxon>Chloroflexota</taxon>
        <taxon>Caldilineae</taxon>
        <taxon>Caldilineales</taxon>
        <taxon>Caldilineaceae</taxon>
        <taxon>Caldilinea</taxon>
    </lineage>
</organism>
<gene>
    <name evidence="3" type="ordered locus">CLDAP_06070</name>
</gene>
<dbReference type="AlphaFoldDB" id="I0I059"/>
<dbReference type="KEGG" id="cap:CLDAP_06070"/>
<dbReference type="Pfam" id="PF13579">
    <property type="entry name" value="Glyco_trans_4_4"/>
    <property type="match status" value="1"/>
</dbReference>
<name>I0I059_CALAS</name>
<dbReference type="Gene3D" id="3.40.50.2000">
    <property type="entry name" value="Glycogen Phosphorylase B"/>
    <property type="match status" value="2"/>
</dbReference>